<organism evidence="3 4">
    <name type="scientific">Actinomycetospora chlora</name>
    <dbReference type="NCBI Taxonomy" id="663608"/>
    <lineage>
        <taxon>Bacteria</taxon>
        <taxon>Bacillati</taxon>
        <taxon>Actinomycetota</taxon>
        <taxon>Actinomycetes</taxon>
        <taxon>Pseudonocardiales</taxon>
        <taxon>Pseudonocardiaceae</taxon>
        <taxon>Actinomycetospora</taxon>
    </lineage>
</organism>
<evidence type="ECO:0000313" key="3">
    <source>
        <dbReference type="EMBL" id="GAA4787368.1"/>
    </source>
</evidence>
<dbReference type="Proteomes" id="UP001500928">
    <property type="component" value="Unassembled WGS sequence"/>
</dbReference>
<dbReference type="InterPro" id="IPR036390">
    <property type="entry name" value="WH_DNA-bd_sf"/>
</dbReference>
<gene>
    <name evidence="3" type="ORF">GCM10023200_21960</name>
</gene>
<dbReference type="SMART" id="SM00418">
    <property type="entry name" value="HTH_ARSR"/>
    <property type="match status" value="1"/>
</dbReference>
<feature type="region of interest" description="Disordered" evidence="1">
    <location>
        <begin position="195"/>
        <end position="218"/>
    </location>
</feature>
<proteinExistence type="predicted"/>
<dbReference type="InterPro" id="IPR011991">
    <property type="entry name" value="ArsR-like_HTH"/>
</dbReference>
<evidence type="ECO:0000256" key="1">
    <source>
        <dbReference type="SAM" id="MobiDB-lite"/>
    </source>
</evidence>
<accession>A0ABP9AXK1</accession>
<dbReference type="Pfam" id="PF12840">
    <property type="entry name" value="HTH_20"/>
    <property type="match status" value="1"/>
</dbReference>
<dbReference type="InterPro" id="IPR001845">
    <property type="entry name" value="HTH_ArsR_DNA-bd_dom"/>
</dbReference>
<dbReference type="PANTHER" id="PTHR39168:SF1">
    <property type="entry name" value="TRANSCRIPTIONAL REGULATORY PROTEIN"/>
    <property type="match status" value="1"/>
</dbReference>
<comment type="caution">
    <text evidence="3">The sequence shown here is derived from an EMBL/GenBank/DDBJ whole genome shotgun (WGS) entry which is preliminary data.</text>
</comment>
<dbReference type="InterPro" id="IPR036388">
    <property type="entry name" value="WH-like_DNA-bd_sf"/>
</dbReference>
<dbReference type="Gene3D" id="1.10.10.10">
    <property type="entry name" value="Winged helix-like DNA-binding domain superfamily/Winged helix DNA-binding domain"/>
    <property type="match status" value="1"/>
</dbReference>
<feature type="region of interest" description="Disordered" evidence="1">
    <location>
        <begin position="314"/>
        <end position="335"/>
    </location>
</feature>
<evidence type="ECO:0000313" key="4">
    <source>
        <dbReference type="Proteomes" id="UP001500928"/>
    </source>
</evidence>
<dbReference type="PANTHER" id="PTHR39168">
    <property type="entry name" value="TRANSCRIPTIONAL REGULATOR-RELATED"/>
    <property type="match status" value="1"/>
</dbReference>
<dbReference type="SUPFAM" id="SSF46785">
    <property type="entry name" value="Winged helix' DNA-binding domain"/>
    <property type="match status" value="1"/>
</dbReference>
<dbReference type="InterPro" id="IPR052543">
    <property type="entry name" value="HTH_Metal-responsive_Reg"/>
</dbReference>
<reference evidence="4" key="1">
    <citation type="journal article" date="2019" name="Int. J. Syst. Evol. Microbiol.">
        <title>The Global Catalogue of Microorganisms (GCM) 10K type strain sequencing project: providing services to taxonomists for standard genome sequencing and annotation.</title>
        <authorList>
            <consortium name="The Broad Institute Genomics Platform"/>
            <consortium name="The Broad Institute Genome Sequencing Center for Infectious Disease"/>
            <person name="Wu L."/>
            <person name="Ma J."/>
        </authorList>
    </citation>
    <scope>NUCLEOTIDE SEQUENCE [LARGE SCALE GENOMIC DNA]</scope>
    <source>
        <strain evidence="4">JCM 17979</strain>
    </source>
</reference>
<feature type="domain" description="HTH arsR-type" evidence="2">
    <location>
        <begin position="60"/>
        <end position="155"/>
    </location>
</feature>
<protein>
    <recommendedName>
        <fullName evidence="2">HTH arsR-type domain-containing protein</fullName>
    </recommendedName>
</protein>
<sequence>MRLAAGPAVAVPGGQGVGPRGVRVRARPPVAGVQHLHPTHAASVGSVPTAASRAYGRTVAPHTGDVDMAAVGELLADRARCRMLLALADGRALPASTLADEAGVAPSTASGHLGRLTARGLTEVVATGRYRYYRLAGPEVARLVEVLGRIAPARPVRSLREGTRAHAMRLARRCYDHLAGRLGVAVTDALRERSWIEGSDGTPDPHERRGHQLPGPVADDGAYRLTDTGRAGLAAAGVAVPAGMAAVRCCVDWTEQRHHLAGPLATALLARFDADGWLRATPGHRALKVTDDGVAGLAERFGVAWPPPAVDLARRGSVQRDAGNTVGSPLEGGHR</sequence>
<dbReference type="PROSITE" id="PS50987">
    <property type="entry name" value="HTH_ARSR_2"/>
    <property type="match status" value="1"/>
</dbReference>
<evidence type="ECO:0000259" key="2">
    <source>
        <dbReference type="PROSITE" id="PS50987"/>
    </source>
</evidence>
<keyword evidence="4" id="KW-1185">Reference proteome</keyword>
<name>A0ABP9AXK1_9PSEU</name>
<dbReference type="EMBL" id="BAABHO010000014">
    <property type="protein sequence ID" value="GAA4787368.1"/>
    <property type="molecule type" value="Genomic_DNA"/>
</dbReference>
<dbReference type="CDD" id="cd00090">
    <property type="entry name" value="HTH_ARSR"/>
    <property type="match status" value="1"/>
</dbReference>